<dbReference type="AlphaFoldDB" id="A0A1Y2FID9"/>
<keyword evidence="5" id="KW-1185">Reference proteome</keyword>
<evidence type="ECO:0000256" key="2">
    <source>
        <dbReference type="ARBA" id="ARBA00022840"/>
    </source>
</evidence>
<keyword evidence="4" id="KW-0378">Hydrolase</keyword>
<evidence type="ECO:0000256" key="1">
    <source>
        <dbReference type="ARBA" id="ARBA00022741"/>
    </source>
</evidence>
<dbReference type="EMBL" id="MCOG01000007">
    <property type="protein sequence ID" value="ORY83377.1"/>
    <property type="molecule type" value="Genomic_DNA"/>
</dbReference>
<keyword evidence="2" id="KW-0067">ATP-binding</keyword>
<evidence type="ECO:0000259" key="3">
    <source>
        <dbReference type="PROSITE" id="PS50893"/>
    </source>
</evidence>
<sequence length="314" mass="36757">MTMENKSEYEYSVEVNNLNFGYGDENILENLTLKLKPGSRCLLVGANGIGKSTLLRILAGKRLTKNNIKVLGENPFNSINSDDITYLGTEWATNPIVRRDILVSDLIKTTNKDKYPERCEKLLRLMNVNLNWRLHKVSDGERRRVQIVLGLIKPFKVLLLDEVTVDLDVLVRSSLIQFLREESETRNVTIVYATHIFDGIGDWPTHIAHMTDKHIKDFYTLDQLMNLPEIKNEKIHIFNSLLLTIVEKWLREDYQNELKKRNSEEGEETKESLTQWDKLANMKQYGDKYYNYWYNIYDEHPKVMPELINGIIYI</sequence>
<dbReference type="GO" id="GO:0016887">
    <property type="term" value="F:ATP hydrolysis activity"/>
    <property type="evidence" value="ECO:0007669"/>
    <property type="project" value="InterPro"/>
</dbReference>
<name>A0A1Y2FID9_9FUNG</name>
<protein>
    <submittedName>
        <fullName evidence="4">p-loop containing nucleoside triphosphate hydrolase protein</fullName>
    </submittedName>
</protein>
<dbReference type="InterPro" id="IPR027417">
    <property type="entry name" value="P-loop_NTPase"/>
</dbReference>
<dbReference type="PANTHER" id="PTHR43158:SF2">
    <property type="entry name" value="SKFA PEPTIDE EXPORT ATP-BINDING PROTEIN SKFE"/>
    <property type="match status" value="1"/>
</dbReference>
<dbReference type="PROSITE" id="PS50893">
    <property type="entry name" value="ABC_TRANSPORTER_2"/>
    <property type="match status" value="1"/>
</dbReference>
<feature type="domain" description="ABC transporter" evidence="3">
    <location>
        <begin position="13"/>
        <end position="237"/>
    </location>
</feature>
<dbReference type="CDD" id="cd00267">
    <property type="entry name" value="ABC_ATPase"/>
    <property type="match status" value="1"/>
</dbReference>
<evidence type="ECO:0000313" key="5">
    <source>
        <dbReference type="Proteomes" id="UP000193920"/>
    </source>
</evidence>
<dbReference type="STRING" id="1754190.A0A1Y2FID9"/>
<dbReference type="InterPro" id="IPR003439">
    <property type="entry name" value="ABC_transporter-like_ATP-bd"/>
</dbReference>
<dbReference type="SMART" id="SM00382">
    <property type="entry name" value="AAA"/>
    <property type="match status" value="1"/>
</dbReference>
<evidence type="ECO:0000313" key="4">
    <source>
        <dbReference type="EMBL" id="ORY83377.1"/>
    </source>
</evidence>
<reference evidence="4 5" key="1">
    <citation type="submission" date="2016-08" db="EMBL/GenBank/DDBJ databases">
        <title>A Parts List for Fungal Cellulosomes Revealed by Comparative Genomics.</title>
        <authorList>
            <consortium name="DOE Joint Genome Institute"/>
            <person name="Haitjema C.H."/>
            <person name="Gilmore S.P."/>
            <person name="Henske J.K."/>
            <person name="Solomon K.V."/>
            <person name="De Groot R."/>
            <person name="Kuo A."/>
            <person name="Mondo S.J."/>
            <person name="Salamov A.A."/>
            <person name="Labutti K."/>
            <person name="Zhao Z."/>
            <person name="Chiniquy J."/>
            <person name="Barry K."/>
            <person name="Brewer H.M."/>
            <person name="Purvine S.O."/>
            <person name="Wright A.T."/>
            <person name="Boxma B."/>
            <person name="Van Alen T."/>
            <person name="Hackstein J.H."/>
            <person name="Baker S.E."/>
            <person name="Grigoriev I.V."/>
            <person name="O'Malley M.A."/>
        </authorList>
    </citation>
    <scope>NUCLEOTIDE SEQUENCE [LARGE SCALE GENOMIC DNA]</scope>
    <source>
        <strain evidence="4 5">G1</strain>
    </source>
</reference>
<organism evidence="4 5">
    <name type="scientific">Neocallimastix californiae</name>
    <dbReference type="NCBI Taxonomy" id="1754190"/>
    <lineage>
        <taxon>Eukaryota</taxon>
        <taxon>Fungi</taxon>
        <taxon>Fungi incertae sedis</taxon>
        <taxon>Chytridiomycota</taxon>
        <taxon>Chytridiomycota incertae sedis</taxon>
        <taxon>Neocallimastigomycetes</taxon>
        <taxon>Neocallimastigales</taxon>
        <taxon>Neocallimastigaceae</taxon>
        <taxon>Neocallimastix</taxon>
    </lineage>
</organism>
<dbReference type="Pfam" id="PF00005">
    <property type="entry name" value="ABC_tran"/>
    <property type="match status" value="1"/>
</dbReference>
<dbReference type="PANTHER" id="PTHR43158">
    <property type="entry name" value="SKFA PEPTIDE EXPORT ATP-BINDING PROTEIN SKFE"/>
    <property type="match status" value="1"/>
</dbReference>
<dbReference type="GO" id="GO:0005524">
    <property type="term" value="F:ATP binding"/>
    <property type="evidence" value="ECO:0007669"/>
    <property type="project" value="UniProtKB-KW"/>
</dbReference>
<comment type="caution">
    <text evidence="4">The sequence shown here is derived from an EMBL/GenBank/DDBJ whole genome shotgun (WGS) entry which is preliminary data.</text>
</comment>
<accession>A0A1Y2FID9</accession>
<dbReference type="OrthoDB" id="6512918at2759"/>
<dbReference type="Gene3D" id="3.40.50.300">
    <property type="entry name" value="P-loop containing nucleotide triphosphate hydrolases"/>
    <property type="match status" value="1"/>
</dbReference>
<dbReference type="InterPro" id="IPR003593">
    <property type="entry name" value="AAA+_ATPase"/>
</dbReference>
<gene>
    <name evidence="4" type="ORF">LY90DRAFT_375348</name>
</gene>
<dbReference type="SUPFAM" id="SSF52540">
    <property type="entry name" value="P-loop containing nucleoside triphosphate hydrolases"/>
    <property type="match status" value="1"/>
</dbReference>
<proteinExistence type="predicted"/>
<keyword evidence="1" id="KW-0547">Nucleotide-binding</keyword>
<dbReference type="Proteomes" id="UP000193920">
    <property type="component" value="Unassembled WGS sequence"/>
</dbReference>